<dbReference type="EMBL" id="LJZQ01000021">
    <property type="protein sequence ID" value="KPQ27901.1"/>
    <property type="molecule type" value="Genomic_DNA"/>
</dbReference>
<proteinExistence type="predicted"/>
<name>A0A0P7YC78_9GAMM</name>
<organism evidence="1 2">
    <name type="scientific">Marinobacter excellens HL-55</name>
    <dbReference type="NCBI Taxonomy" id="1305731"/>
    <lineage>
        <taxon>Bacteria</taxon>
        <taxon>Pseudomonadati</taxon>
        <taxon>Pseudomonadota</taxon>
        <taxon>Gammaproteobacteria</taxon>
        <taxon>Pseudomonadales</taxon>
        <taxon>Marinobacteraceae</taxon>
        <taxon>Marinobacter</taxon>
    </lineage>
</organism>
<accession>A0A0P7YC78</accession>
<gene>
    <name evidence="1" type="ORF">HLUCCX14_12780</name>
</gene>
<dbReference type="PATRIC" id="fig|1305731.5.peg.1032"/>
<comment type="caution">
    <text evidence="1">The sequence shown here is derived from an EMBL/GenBank/DDBJ whole genome shotgun (WGS) entry which is preliminary data.</text>
</comment>
<sequence>MTTLHIMRAGRALAILSLLGLNGCASYHTHYAMFPAETSGGETRQVRVSWQSAEYPDWWIVDDKATPIRLETQCSERVWRITDPGHGEAGACSGDVRACGDAGQDLIAVTGQPATTSDVCLLVQSPAEIARVADIGASFSLLVSCEPANATVQQDGEVVNVDYLRPSSVAYTIRARKVPRGSLSARLPEFNQNECKED</sequence>
<dbReference type="OrthoDB" id="6362972at2"/>
<dbReference type="Proteomes" id="UP000050416">
    <property type="component" value="Unassembled WGS sequence"/>
</dbReference>
<dbReference type="STRING" id="1305731.GCA_000934705_00996"/>
<protein>
    <submittedName>
        <fullName evidence="1">Uncharacterized protein</fullName>
    </submittedName>
</protein>
<evidence type="ECO:0000313" key="1">
    <source>
        <dbReference type="EMBL" id="KPQ27901.1"/>
    </source>
</evidence>
<dbReference type="AlphaFoldDB" id="A0A0P7YC78"/>
<reference evidence="1 2" key="1">
    <citation type="submission" date="2015-09" db="EMBL/GenBank/DDBJ databases">
        <title>Identification and resolution of microdiversity through metagenomic sequencing of parallel consortia.</title>
        <authorList>
            <person name="Nelson W.C."/>
            <person name="Romine M.F."/>
            <person name="Lindemann S.R."/>
        </authorList>
    </citation>
    <scope>NUCLEOTIDE SEQUENCE [LARGE SCALE GENOMIC DNA]</scope>
    <source>
        <strain evidence="1">HL-55</strain>
    </source>
</reference>
<evidence type="ECO:0000313" key="2">
    <source>
        <dbReference type="Proteomes" id="UP000050416"/>
    </source>
</evidence>